<feature type="transmembrane region" description="Helical" evidence="14">
    <location>
        <begin position="150"/>
        <end position="173"/>
    </location>
</feature>
<feature type="transmembrane region" description="Helical" evidence="14">
    <location>
        <begin position="282"/>
        <end position="301"/>
    </location>
</feature>
<evidence type="ECO:0000256" key="11">
    <source>
        <dbReference type="ARBA" id="ARBA00023180"/>
    </source>
</evidence>
<sequence>MATATRDKIKMINLYNTSSFIQLQGLDLSHESVFPAFLFATLNYMIILFCNLTLILTIVLNKSLHQPMHLFLVNLPVNDLIGSSAFFPLLIKEILTNSRMVHYSSCIAQAFFIHIYAAGSVFILSAMAYDRYIAICHPLQYNTFMTNANIMKIITLVWSSCLVLIGGLFILLLRLRFCRSEMSNLYCDNANLLSLVCDNTVINNIYALLITGLTQVLANGMVLFTYLRILIACFRSKQTDTKAKALQTCATHLFVFLMMECLGLFTIISSRIQNISPHLRRFIGVSTLIFPPTLNSIIYGLRTKEIREKLVKVFRKKPFRCTIS</sequence>
<dbReference type="FunFam" id="1.20.1070.10:FF:000024">
    <property type="entry name" value="Olfactory receptor"/>
    <property type="match status" value="1"/>
</dbReference>
<keyword evidence="7 13" id="KW-0297">G-protein coupled receptor</keyword>
<evidence type="ECO:0000256" key="10">
    <source>
        <dbReference type="ARBA" id="ARBA00023170"/>
    </source>
</evidence>
<feature type="transmembrane region" description="Helical" evidence="14">
    <location>
        <begin position="111"/>
        <end position="129"/>
    </location>
</feature>
<keyword evidence="5 14" id="KW-0552">Olfaction</keyword>
<dbReference type="GO" id="GO:0005549">
    <property type="term" value="F:odorant binding"/>
    <property type="evidence" value="ECO:0007669"/>
    <property type="project" value="TreeGrafter"/>
</dbReference>
<dbReference type="PRINTS" id="PR00237">
    <property type="entry name" value="GPCRRHODOPSN"/>
</dbReference>
<dbReference type="Pfam" id="PF13853">
    <property type="entry name" value="7tm_4"/>
    <property type="match status" value="1"/>
</dbReference>
<organism evidence="16 17">
    <name type="scientific">Nothobranchius furzeri</name>
    <name type="common">Turquoise killifish</name>
    <dbReference type="NCBI Taxonomy" id="105023"/>
    <lineage>
        <taxon>Eukaryota</taxon>
        <taxon>Metazoa</taxon>
        <taxon>Chordata</taxon>
        <taxon>Craniata</taxon>
        <taxon>Vertebrata</taxon>
        <taxon>Euteleostomi</taxon>
        <taxon>Actinopterygii</taxon>
        <taxon>Neopterygii</taxon>
        <taxon>Teleostei</taxon>
        <taxon>Neoteleostei</taxon>
        <taxon>Acanthomorphata</taxon>
        <taxon>Ovalentaria</taxon>
        <taxon>Atherinomorphae</taxon>
        <taxon>Cyprinodontiformes</taxon>
        <taxon>Nothobranchiidae</taxon>
        <taxon>Nothobranchius</taxon>
    </lineage>
</organism>
<dbReference type="InterPro" id="IPR052921">
    <property type="entry name" value="GPCR1_Superfamily_Member"/>
</dbReference>
<dbReference type="InterPro" id="IPR000725">
    <property type="entry name" value="Olfact_rcpt"/>
</dbReference>
<keyword evidence="17" id="KW-1185">Reference proteome</keyword>
<dbReference type="GO" id="GO:0004930">
    <property type="term" value="F:G protein-coupled receptor activity"/>
    <property type="evidence" value="ECO:0007669"/>
    <property type="project" value="UniProtKB-KW"/>
</dbReference>
<feature type="domain" description="G-protein coupled receptors family 1 profile" evidence="15">
    <location>
        <begin position="50"/>
        <end position="299"/>
    </location>
</feature>
<dbReference type="Ensembl" id="ENSNFUT00015005821.1">
    <property type="protein sequence ID" value="ENSNFUP00015005521.1"/>
    <property type="gene ID" value="ENSNFUG00015002771.1"/>
</dbReference>
<feature type="transmembrane region" description="Helical" evidence="14">
    <location>
        <begin position="205"/>
        <end position="227"/>
    </location>
</feature>
<reference evidence="16" key="1">
    <citation type="submission" date="2014-08" db="EMBL/GenBank/DDBJ databases">
        <authorList>
            <person name="Senf B."/>
            <person name="Petzold A."/>
            <person name="Downie B.R."/>
            <person name="Koch P."/>
            <person name="Platzer M."/>
        </authorList>
    </citation>
    <scope>NUCLEOTIDE SEQUENCE [LARGE SCALE GENOMIC DNA]</scope>
    <source>
        <strain evidence="16">GRZ</strain>
    </source>
</reference>
<evidence type="ECO:0000256" key="13">
    <source>
        <dbReference type="RuleBase" id="RU000688"/>
    </source>
</evidence>
<evidence type="ECO:0000256" key="9">
    <source>
        <dbReference type="ARBA" id="ARBA00023157"/>
    </source>
</evidence>
<proteinExistence type="inferred from homology"/>
<evidence type="ECO:0000256" key="3">
    <source>
        <dbReference type="ARBA" id="ARBA00022606"/>
    </source>
</evidence>
<dbReference type="PANTHER" id="PTHR26451">
    <property type="entry name" value="G_PROTEIN_RECEP_F1_2 DOMAIN-CONTAINING PROTEIN"/>
    <property type="match status" value="1"/>
</dbReference>
<dbReference type="PROSITE" id="PS00237">
    <property type="entry name" value="G_PROTEIN_RECEP_F1_1"/>
    <property type="match status" value="1"/>
</dbReference>
<dbReference type="Gene3D" id="1.20.1070.10">
    <property type="entry name" value="Rhodopsin 7-helix transmembrane proteins"/>
    <property type="match status" value="1"/>
</dbReference>
<evidence type="ECO:0000256" key="7">
    <source>
        <dbReference type="ARBA" id="ARBA00023040"/>
    </source>
</evidence>
<evidence type="ECO:0000256" key="12">
    <source>
        <dbReference type="ARBA" id="ARBA00023224"/>
    </source>
</evidence>
<keyword evidence="12 13" id="KW-0807">Transducer</keyword>
<dbReference type="GO" id="GO:0005886">
    <property type="term" value="C:plasma membrane"/>
    <property type="evidence" value="ECO:0007669"/>
    <property type="project" value="UniProtKB-SubCell"/>
</dbReference>
<accession>A0A8C6KJ00</accession>
<dbReference type="GeneTree" id="ENSGT00940000163767"/>
<dbReference type="PROSITE" id="PS50262">
    <property type="entry name" value="G_PROTEIN_RECEP_F1_2"/>
    <property type="match status" value="1"/>
</dbReference>
<evidence type="ECO:0000256" key="14">
    <source>
        <dbReference type="RuleBase" id="RU363047"/>
    </source>
</evidence>
<dbReference type="Proteomes" id="UP000694548">
    <property type="component" value="Chromosome sgr06"/>
</dbReference>
<evidence type="ECO:0000256" key="1">
    <source>
        <dbReference type="ARBA" id="ARBA00004651"/>
    </source>
</evidence>
<dbReference type="InterPro" id="IPR000276">
    <property type="entry name" value="GPCR_Rhodpsn"/>
</dbReference>
<feature type="transmembrane region" description="Helical" evidence="14">
    <location>
        <begin position="71"/>
        <end position="91"/>
    </location>
</feature>
<evidence type="ECO:0000313" key="16">
    <source>
        <dbReference type="Ensembl" id="ENSNFUP00015005521.1"/>
    </source>
</evidence>
<comment type="subcellular location">
    <subcellularLocation>
        <location evidence="1 14">Cell membrane</location>
        <topology evidence="1 14">Multi-pass membrane protein</topology>
    </subcellularLocation>
</comment>
<keyword evidence="4 13" id="KW-0812">Transmembrane</keyword>
<evidence type="ECO:0000256" key="6">
    <source>
        <dbReference type="ARBA" id="ARBA00022989"/>
    </source>
</evidence>
<dbReference type="PRINTS" id="PR00245">
    <property type="entry name" value="OLFACTORYR"/>
</dbReference>
<dbReference type="SUPFAM" id="SSF81321">
    <property type="entry name" value="Family A G protein-coupled receptor-like"/>
    <property type="match status" value="1"/>
</dbReference>
<evidence type="ECO:0000256" key="8">
    <source>
        <dbReference type="ARBA" id="ARBA00023136"/>
    </source>
</evidence>
<evidence type="ECO:0000259" key="15">
    <source>
        <dbReference type="PROSITE" id="PS50262"/>
    </source>
</evidence>
<dbReference type="GO" id="GO:0004984">
    <property type="term" value="F:olfactory receptor activity"/>
    <property type="evidence" value="ECO:0007669"/>
    <property type="project" value="InterPro"/>
</dbReference>
<evidence type="ECO:0000256" key="5">
    <source>
        <dbReference type="ARBA" id="ARBA00022725"/>
    </source>
</evidence>
<keyword evidence="6 14" id="KW-1133">Transmembrane helix</keyword>
<evidence type="ECO:0000256" key="2">
    <source>
        <dbReference type="ARBA" id="ARBA00022475"/>
    </source>
</evidence>
<reference evidence="16" key="2">
    <citation type="submission" date="2025-08" db="UniProtKB">
        <authorList>
            <consortium name="Ensembl"/>
        </authorList>
    </citation>
    <scope>IDENTIFICATION</scope>
</reference>
<keyword evidence="11" id="KW-0325">Glycoprotein</keyword>
<dbReference type="AlphaFoldDB" id="A0A8C6KJ00"/>
<evidence type="ECO:0000313" key="17">
    <source>
        <dbReference type="Proteomes" id="UP000694548"/>
    </source>
</evidence>
<feature type="transmembrane region" description="Helical" evidence="14">
    <location>
        <begin position="248"/>
        <end position="270"/>
    </location>
</feature>
<name>A0A8C6KJ00_NOTFU</name>
<feature type="transmembrane region" description="Helical" evidence="14">
    <location>
        <begin position="36"/>
        <end position="59"/>
    </location>
</feature>
<comment type="similarity">
    <text evidence="13">Belongs to the G-protein coupled receptor 1 family.</text>
</comment>
<protein>
    <recommendedName>
        <fullName evidence="14">Olfactory receptor</fullName>
    </recommendedName>
</protein>
<keyword evidence="9" id="KW-1015">Disulfide bond</keyword>
<dbReference type="PANTHER" id="PTHR26451:SF854">
    <property type="entry name" value="ODORANT RECEPTOR-RELATED"/>
    <property type="match status" value="1"/>
</dbReference>
<reference evidence="16" key="3">
    <citation type="submission" date="2025-09" db="UniProtKB">
        <authorList>
            <consortium name="Ensembl"/>
        </authorList>
    </citation>
    <scope>IDENTIFICATION</scope>
</reference>
<dbReference type="InterPro" id="IPR017452">
    <property type="entry name" value="GPCR_Rhodpsn_7TM"/>
</dbReference>
<keyword evidence="8 14" id="KW-0472">Membrane</keyword>
<keyword evidence="3 14" id="KW-0716">Sensory transduction</keyword>
<keyword evidence="10 13" id="KW-0675">Receptor</keyword>
<evidence type="ECO:0000256" key="4">
    <source>
        <dbReference type="ARBA" id="ARBA00022692"/>
    </source>
</evidence>
<keyword evidence="2 14" id="KW-1003">Cell membrane</keyword>